<dbReference type="GO" id="GO:0042383">
    <property type="term" value="C:sarcolemma"/>
    <property type="evidence" value="ECO:0007669"/>
    <property type="project" value="UniProtKB-SubCell"/>
</dbReference>
<dbReference type="Pfam" id="PF00498">
    <property type="entry name" value="FHA"/>
    <property type="match status" value="1"/>
</dbReference>
<sequence>MVVVSGNWVKNVVTYPPSNVISNVIVCAETMEAKAILTCRPNSHLFQERTLTLDQPIKVGRSVARVKPTANNAIFDCKVLSRHHALLWYENGKFYLQDTKSSNGTFVNNSRLSPDNGNHELSSGDIVQFGVDVVENNRKVTHGCIIATIKLYLPDGKEAKASPISDGGTPGMVPLDDLYRLNHIIQEANQREQCLETKLTALQHVVEETRKSAEESWQAYVGEERLLSRVSALENQLQQANKNFGDDRLREELARLQEDNEAYQIAAKEALEKLHAERLQAVALAMEQERARISAEQDALLAKEQFAHAQLELEEVARKLTDQQTETHEQRTKLEQSIQELEAKLESESAKLLDLQLKLHEMNAFSLPGFQNIGSMVPETQLDLIYNDDIKCEEDIICENEETESLMNQSNGLGSHINLTVGPVEEKCESEKVVENDGEPNADEKNSNDLRNEPQEEVKRVTFNFPEESDEDTGNLSDESTDKEDTVDSKTIKYQFHAAQSELKRKIETLESISNTHRNKIEELDKALETEQNVSKTYLEENEILKHELALLRQKWKECCNENQQQKDKLINMNVELEIALGKVKQSNEKLEKMQENPDEKPTGPQPAEPNLLKPLVTYEQLSQLEEELVLIKERFAQVSEEKLGLKRDLTSLKSQYDVVCNSFYNKFFWYVMPLVGMVLYLLISAMIS</sequence>
<feature type="domain" description="FHA" evidence="22">
    <location>
        <begin position="57"/>
        <end position="112"/>
    </location>
</feature>
<feature type="compositionally biased region" description="Basic and acidic residues" evidence="20">
    <location>
        <begin position="442"/>
        <end position="460"/>
    </location>
</feature>
<dbReference type="CDD" id="cd22679">
    <property type="entry name" value="FHA_SLMAP"/>
    <property type="match status" value="1"/>
</dbReference>
<evidence type="ECO:0000256" key="4">
    <source>
        <dbReference type="ARBA" id="ARBA00022475"/>
    </source>
</evidence>
<evidence type="ECO:0000256" key="9">
    <source>
        <dbReference type="ARBA" id="ARBA00022989"/>
    </source>
</evidence>
<dbReference type="SMART" id="SM00240">
    <property type="entry name" value="FHA"/>
    <property type="match status" value="1"/>
</dbReference>
<evidence type="ECO:0000256" key="20">
    <source>
        <dbReference type="SAM" id="MobiDB-lite"/>
    </source>
</evidence>
<dbReference type="PANTHER" id="PTHR15715">
    <property type="entry name" value="CENTROSOMAL PROTEIN OF 170 KDA"/>
    <property type="match status" value="1"/>
</dbReference>
<dbReference type="AlphaFoldDB" id="A0A9P0D3A9"/>
<accession>A0A9P0D3A9</accession>
<evidence type="ECO:0000256" key="11">
    <source>
        <dbReference type="ARBA" id="ARBA00023128"/>
    </source>
</evidence>
<evidence type="ECO:0000256" key="14">
    <source>
        <dbReference type="ARBA" id="ARBA00057671"/>
    </source>
</evidence>
<evidence type="ECO:0000256" key="19">
    <source>
        <dbReference type="SAM" id="Coils"/>
    </source>
</evidence>
<dbReference type="OrthoDB" id="687730at2759"/>
<keyword evidence="5" id="KW-0963">Cytoplasm</keyword>
<dbReference type="PROSITE" id="PS50006">
    <property type="entry name" value="FHA_DOMAIN"/>
    <property type="match status" value="1"/>
</dbReference>
<comment type="subcellular location">
    <subcellularLocation>
        <location evidence="15">Cell membrane</location>
        <location evidence="15">Sarcolemma</location>
        <topology evidence="15">Single-pass type IV membrane protein</topology>
    </subcellularLocation>
    <subcellularLocation>
        <location evidence="1">Cytoplasm</location>
        <location evidence="1">Cytoskeleton</location>
        <location evidence="1">Microtubule organizing center</location>
        <location evidence="1">Centrosome</location>
    </subcellularLocation>
    <subcellularLocation>
        <location evidence="3">Endoplasmic reticulum membrane</location>
        <topology evidence="3">Single-pass membrane protein</topology>
    </subcellularLocation>
    <subcellularLocation>
        <location evidence="2">Mitochondrion membrane</location>
        <topology evidence="2">Single-pass membrane protein</topology>
    </subcellularLocation>
</comment>
<evidence type="ECO:0000256" key="12">
    <source>
        <dbReference type="ARBA" id="ARBA00023136"/>
    </source>
</evidence>
<evidence type="ECO:0000313" key="23">
    <source>
        <dbReference type="EMBL" id="CAH1109719.1"/>
    </source>
</evidence>
<evidence type="ECO:0000256" key="17">
    <source>
        <dbReference type="ARBA" id="ARBA00066015"/>
    </source>
</evidence>
<evidence type="ECO:0000256" key="18">
    <source>
        <dbReference type="ARBA" id="ARBA00074026"/>
    </source>
</evidence>
<evidence type="ECO:0000256" key="3">
    <source>
        <dbReference type="ARBA" id="ARBA00004389"/>
    </source>
</evidence>
<proteinExistence type="inferred from homology"/>
<evidence type="ECO:0000256" key="8">
    <source>
        <dbReference type="ARBA" id="ARBA00022824"/>
    </source>
</evidence>
<keyword evidence="11" id="KW-0496">Mitochondrion</keyword>
<evidence type="ECO:0000259" key="22">
    <source>
        <dbReference type="PROSITE" id="PS50006"/>
    </source>
</evidence>
<dbReference type="GO" id="GO:0005789">
    <property type="term" value="C:endoplasmic reticulum membrane"/>
    <property type="evidence" value="ECO:0007669"/>
    <property type="project" value="UniProtKB-SubCell"/>
</dbReference>
<evidence type="ECO:0000256" key="7">
    <source>
        <dbReference type="ARBA" id="ARBA00022692"/>
    </source>
</evidence>
<dbReference type="Proteomes" id="UP001153636">
    <property type="component" value="Chromosome 4"/>
</dbReference>
<evidence type="ECO:0000256" key="1">
    <source>
        <dbReference type="ARBA" id="ARBA00004300"/>
    </source>
</evidence>
<dbReference type="InterPro" id="IPR000253">
    <property type="entry name" value="FHA_dom"/>
</dbReference>
<dbReference type="EMBL" id="OV651816">
    <property type="protein sequence ID" value="CAH1109719.1"/>
    <property type="molecule type" value="Genomic_DNA"/>
</dbReference>
<reference evidence="23" key="1">
    <citation type="submission" date="2022-01" db="EMBL/GenBank/DDBJ databases">
        <authorList>
            <person name="King R."/>
        </authorList>
    </citation>
    <scope>NUCLEOTIDE SEQUENCE</scope>
</reference>
<dbReference type="Gene3D" id="2.60.200.20">
    <property type="match status" value="1"/>
</dbReference>
<keyword evidence="10 19" id="KW-0175">Coiled coil</keyword>
<keyword evidence="6" id="KW-0597">Phosphoprotein</keyword>
<evidence type="ECO:0000256" key="15">
    <source>
        <dbReference type="ARBA" id="ARBA00060409"/>
    </source>
</evidence>
<evidence type="ECO:0000256" key="16">
    <source>
        <dbReference type="ARBA" id="ARBA00061687"/>
    </source>
</evidence>
<feature type="coiled-coil region" evidence="19">
    <location>
        <begin position="185"/>
        <end position="358"/>
    </location>
</feature>
<feature type="compositionally biased region" description="Basic and acidic residues" evidence="20">
    <location>
        <begin position="588"/>
        <end position="602"/>
    </location>
</feature>
<keyword evidence="24" id="KW-1185">Reference proteome</keyword>
<comment type="similarity">
    <text evidence="16">Belongs to the SLMAP family.</text>
</comment>
<comment type="function">
    <text evidence="14">Associates with the striatin-interacting phosphatase and kinase (STRIPAK) core complex, forming the extended (SIKE1:SLMAP)STRIPAK complex. The (SIKE1:SLMAP)STRIPAK complex dephosphorylates STK3 leading to the inhibition of Hippo signaling and the control of cell growth. May play a role during myoblast fusion.</text>
</comment>
<keyword evidence="13" id="KW-0206">Cytoskeleton</keyword>
<dbReference type="CDD" id="cd21911">
    <property type="entry name" value="CC1_SLMAP"/>
    <property type="match status" value="1"/>
</dbReference>
<dbReference type="FunFam" id="2.60.200.20:FF:000003">
    <property type="entry name" value="sarcolemmal membrane-associated protein isoform X2"/>
    <property type="match status" value="1"/>
</dbReference>
<evidence type="ECO:0000256" key="10">
    <source>
        <dbReference type="ARBA" id="ARBA00023054"/>
    </source>
</evidence>
<protein>
    <recommendedName>
        <fullName evidence="18">Sarcolemmal membrane-associated protein</fullName>
    </recommendedName>
</protein>
<evidence type="ECO:0000256" key="6">
    <source>
        <dbReference type="ARBA" id="ARBA00022553"/>
    </source>
</evidence>
<keyword evidence="8" id="KW-0256">Endoplasmic reticulum</keyword>
<dbReference type="InterPro" id="IPR008984">
    <property type="entry name" value="SMAD_FHA_dom_sf"/>
</dbReference>
<dbReference type="SUPFAM" id="SSF49879">
    <property type="entry name" value="SMAD/FHA domain"/>
    <property type="match status" value="1"/>
</dbReference>
<evidence type="ECO:0000256" key="5">
    <source>
        <dbReference type="ARBA" id="ARBA00022490"/>
    </source>
</evidence>
<dbReference type="InterPro" id="IPR051176">
    <property type="entry name" value="Cent_Immune-Sig_Mod"/>
</dbReference>
<evidence type="ECO:0000256" key="2">
    <source>
        <dbReference type="ARBA" id="ARBA00004304"/>
    </source>
</evidence>
<evidence type="ECO:0000313" key="24">
    <source>
        <dbReference type="Proteomes" id="UP001153636"/>
    </source>
</evidence>
<evidence type="ECO:0000256" key="13">
    <source>
        <dbReference type="ARBA" id="ARBA00023212"/>
    </source>
</evidence>
<evidence type="ECO:0000256" key="21">
    <source>
        <dbReference type="SAM" id="Phobius"/>
    </source>
</evidence>
<feature type="transmembrane region" description="Helical" evidence="21">
    <location>
        <begin position="668"/>
        <end position="688"/>
    </location>
</feature>
<feature type="region of interest" description="Disordered" evidence="20">
    <location>
        <begin position="426"/>
        <end position="488"/>
    </location>
</feature>
<keyword evidence="4" id="KW-1003">Cell membrane</keyword>
<organism evidence="23 24">
    <name type="scientific">Psylliodes chrysocephalus</name>
    <dbReference type="NCBI Taxonomy" id="3402493"/>
    <lineage>
        <taxon>Eukaryota</taxon>
        <taxon>Metazoa</taxon>
        <taxon>Ecdysozoa</taxon>
        <taxon>Arthropoda</taxon>
        <taxon>Hexapoda</taxon>
        <taxon>Insecta</taxon>
        <taxon>Pterygota</taxon>
        <taxon>Neoptera</taxon>
        <taxon>Endopterygota</taxon>
        <taxon>Coleoptera</taxon>
        <taxon>Polyphaga</taxon>
        <taxon>Cucujiformia</taxon>
        <taxon>Chrysomeloidea</taxon>
        <taxon>Chrysomelidae</taxon>
        <taxon>Galerucinae</taxon>
        <taxon>Alticini</taxon>
        <taxon>Psylliodes</taxon>
    </lineage>
</organism>
<name>A0A9P0D3A9_9CUCU</name>
<dbReference type="PANTHER" id="PTHR15715:SF37">
    <property type="entry name" value="LD47843P"/>
    <property type="match status" value="1"/>
</dbReference>
<keyword evidence="7 21" id="KW-0812">Transmembrane</keyword>
<keyword evidence="9 21" id="KW-1133">Transmembrane helix</keyword>
<gene>
    <name evidence="23" type="ORF">PSYICH_LOCUS9886</name>
</gene>
<keyword evidence="12 21" id="KW-0472">Membrane</keyword>
<feature type="compositionally biased region" description="Basic and acidic residues" evidence="20">
    <location>
        <begin position="426"/>
        <end position="435"/>
    </location>
</feature>
<dbReference type="GO" id="GO:0005813">
    <property type="term" value="C:centrosome"/>
    <property type="evidence" value="ECO:0007669"/>
    <property type="project" value="UniProtKB-SubCell"/>
</dbReference>
<comment type="subunit">
    <text evidence="17">Homodimer. Interacts with myosin. Interacts with SIKE1 and both associate with the STRIPAK core complex composed of PP2A catalytic and scaffolding subunits, the striatins (PP2A regulatory subunits), the striatin-associated proteins MOB4, STRIP1 and STRIP2, PDCD10 and members of the STE20 kinases, such as STK24 and STK26. Interacts (via FHA domain) with STK3 (when phosphorylated); the interaction associates STK3 with the STRIPAK complex.</text>
</comment>
<dbReference type="GO" id="GO:0031966">
    <property type="term" value="C:mitochondrial membrane"/>
    <property type="evidence" value="ECO:0007669"/>
    <property type="project" value="UniProtKB-SubCell"/>
</dbReference>
<feature type="region of interest" description="Disordered" evidence="20">
    <location>
        <begin position="588"/>
        <end position="610"/>
    </location>
</feature>